<protein>
    <submittedName>
        <fullName evidence="2">Uncharacterized protein</fullName>
    </submittedName>
</protein>
<feature type="region of interest" description="Disordered" evidence="1">
    <location>
        <begin position="580"/>
        <end position="652"/>
    </location>
</feature>
<feature type="compositionally biased region" description="Basic and acidic residues" evidence="1">
    <location>
        <begin position="845"/>
        <end position="860"/>
    </location>
</feature>
<feature type="region of interest" description="Disordered" evidence="1">
    <location>
        <begin position="829"/>
        <end position="860"/>
    </location>
</feature>
<reference evidence="2" key="1">
    <citation type="submission" date="2021-05" db="EMBL/GenBank/DDBJ databases">
        <authorList>
            <person name="Stam R."/>
        </authorList>
    </citation>
    <scope>NUCLEOTIDE SEQUENCE</scope>
    <source>
        <strain evidence="2">CS162</strain>
    </source>
</reference>
<comment type="caution">
    <text evidence="2">The sequence shown here is derived from an EMBL/GenBank/DDBJ whole genome shotgun (WGS) entry which is preliminary data.</text>
</comment>
<dbReference type="GeneID" id="67012391"/>
<feature type="region of interest" description="Disordered" evidence="1">
    <location>
        <begin position="427"/>
        <end position="453"/>
    </location>
</feature>
<evidence type="ECO:0000313" key="2">
    <source>
        <dbReference type="EMBL" id="CAG5188875.1"/>
    </source>
</evidence>
<dbReference type="OrthoDB" id="3800557at2759"/>
<proteinExistence type="predicted"/>
<dbReference type="Proteomes" id="UP000676310">
    <property type="component" value="Unassembled WGS sequence"/>
</dbReference>
<feature type="compositionally biased region" description="Basic and acidic residues" evidence="1">
    <location>
        <begin position="587"/>
        <end position="603"/>
    </location>
</feature>
<accession>A0A8J2N645</accession>
<feature type="region of interest" description="Disordered" evidence="1">
    <location>
        <begin position="701"/>
        <end position="742"/>
    </location>
</feature>
<feature type="compositionally biased region" description="Low complexity" evidence="1">
    <location>
        <begin position="716"/>
        <end position="726"/>
    </location>
</feature>
<evidence type="ECO:0000256" key="1">
    <source>
        <dbReference type="SAM" id="MobiDB-lite"/>
    </source>
</evidence>
<sequence>MNPPRPRQQCDNFNMPDRVTTKSDSAILPTTGKQIRQHEAAGLKGLSKEQIPKFWEEVEYWNKEFFSEAKWQEVLKRIWRARQEHGMMVLGWHPPPKPIHSILTPGGRHLLLYSSSSLTAPTGAHPLRPAHLPRIETASPSIPRPRWDVVSAGPATPLSTTTGPVKNAFAEGGFWASLSPKASSLAGIPTPTTPTAAAMPYDLYTFHTPTDLAAKTTYEEVRGDVNKMALQLCASRHALRRSFTTENDVIHPSMVRPRDTLLAAELTLSSYKLPESLSSYIDPLFPAKIENYADEEAVGAKQYSIPSLSQLEDVDAWLQYDEKTGEMTTILEAQRDLLRMNRERRKGREVVVREGGVRLAWAVRVVNDAQLVLERHVDAGGEDSDDEGYEYGNFIRSLGGGEQKGSLRSSGSTLDLSLLKSSSTRSSNESDIVVTHRSASGPIKPTYDSSFGHNTLPLRNRTLTLSSLSTAVPSSGSHTHHDSYLDSYERRQPSTIHSIRRSNATVTATATAISTTSNLARTRRNFNSSFSINTTGIDTFRESLLSPQERGTRRRGPSIQDLSSWADELKKMERKRAEVRLAGGGSRRRDPSVSQKVVDEEGGGRQGDGLVINGCVHPALRGGGQGESENEDQNKVKRLRSRGGTGSSTASWRCSTAAGIEGDMHSGTVDYATDNEAEHYQGGAEDGDITTLTPECMDWARQPRRSSSSPTHPAIRLSSLTALRLSPPRRPPRPLPAPLPECSSVPPTPILLPAPSYNRYASTSYERQASRPVFPLVTLSSPSVSSTLQRGAKKAVLLEEAVRSNQHLHALSMSKMNEKEKEEEWGEELRAMEGRERLRQLGLDRGTETERERGSGRDVG</sequence>
<feature type="compositionally biased region" description="Basic and acidic residues" evidence="1">
    <location>
        <begin position="829"/>
        <end position="839"/>
    </location>
</feature>
<dbReference type="RefSeq" id="XP_043175630.1">
    <property type="nucleotide sequence ID" value="XM_043319695.1"/>
</dbReference>
<dbReference type="AlphaFoldDB" id="A0A8J2N645"/>
<keyword evidence="3" id="KW-1185">Reference proteome</keyword>
<name>A0A8J2N645_9PLEO</name>
<dbReference type="EMBL" id="CAJRGZ010000032">
    <property type="protein sequence ID" value="CAG5188875.1"/>
    <property type="molecule type" value="Genomic_DNA"/>
</dbReference>
<gene>
    <name evidence="2" type="ORF">ALTATR162_LOCUS12050</name>
</gene>
<organism evidence="2 3">
    <name type="scientific">Alternaria atra</name>
    <dbReference type="NCBI Taxonomy" id="119953"/>
    <lineage>
        <taxon>Eukaryota</taxon>
        <taxon>Fungi</taxon>
        <taxon>Dikarya</taxon>
        <taxon>Ascomycota</taxon>
        <taxon>Pezizomycotina</taxon>
        <taxon>Dothideomycetes</taxon>
        <taxon>Pleosporomycetidae</taxon>
        <taxon>Pleosporales</taxon>
        <taxon>Pleosporineae</taxon>
        <taxon>Pleosporaceae</taxon>
        <taxon>Alternaria</taxon>
        <taxon>Alternaria sect. Ulocladioides</taxon>
    </lineage>
</organism>
<evidence type="ECO:0000313" key="3">
    <source>
        <dbReference type="Proteomes" id="UP000676310"/>
    </source>
</evidence>
<feature type="region of interest" description="Disordered" evidence="1">
    <location>
        <begin position="541"/>
        <end position="563"/>
    </location>
</feature>